<evidence type="ECO:0000256" key="2">
    <source>
        <dbReference type="ARBA" id="ARBA00023125"/>
    </source>
</evidence>
<dbReference type="Gene3D" id="3.40.50.1390">
    <property type="entry name" value="Resolvase, N-terminal catalytic domain"/>
    <property type="match status" value="1"/>
</dbReference>
<dbReference type="InterPro" id="IPR038109">
    <property type="entry name" value="DNA_bind_recomb_sf"/>
</dbReference>
<proteinExistence type="predicted"/>
<dbReference type="Pfam" id="PF00239">
    <property type="entry name" value="Resolvase"/>
    <property type="match status" value="1"/>
</dbReference>
<evidence type="ECO:0000256" key="3">
    <source>
        <dbReference type="ARBA" id="ARBA00023172"/>
    </source>
</evidence>
<dbReference type="PANTHER" id="PTHR30461">
    <property type="entry name" value="DNA-INVERTASE FROM LAMBDOID PROPHAGE"/>
    <property type="match status" value="1"/>
</dbReference>
<dbReference type="OrthoDB" id="9815006at2"/>
<keyword evidence="3" id="KW-0233">DNA recombination</keyword>
<gene>
    <name evidence="7" type="ORF">BXY41_10460</name>
</gene>
<dbReference type="GO" id="GO:0000150">
    <property type="term" value="F:DNA strand exchange activity"/>
    <property type="evidence" value="ECO:0007669"/>
    <property type="project" value="InterPro"/>
</dbReference>
<keyword evidence="8" id="KW-1185">Reference proteome</keyword>
<feature type="coiled-coil region" evidence="5">
    <location>
        <begin position="369"/>
        <end position="427"/>
    </location>
</feature>
<protein>
    <submittedName>
        <fullName evidence="7">DNA invertase Pin-like site-specific DNA recombinase</fullName>
    </submittedName>
</protein>
<dbReference type="EMBL" id="PTJA01000004">
    <property type="protein sequence ID" value="PPK81261.1"/>
    <property type="molecule type" value="Genomic_DNA"/>
</dbReference>
<dbReference type="GO" id="GO:0003677">
    <property type="term" value="F:DNA binding"/>
    <property type="evidence" value="ECO:0007669"/>
    <property type="project" value="UniProtKB-KW"/>
</dbReference>
<reference evidence="7 8" key="1">
    <citation type="submission" date="2018-02" db="EMBL/GenBank/DDBJ databases">
        <title>Genomic Encyclopedia of Archaeal and Bacterial Type Strains, Phase II (KMG-II): from individual species to whole genera.</title>
        <authorList>
            <person name="Goeker M."/>
        </authorList>
    </citation>
    <scope>NUCLEOTIDE SEQUENCE [LARGE SCALE GENOMIC DNA]</scope>
    <source>
        <strain evidence="7 8">DSM 3808</strain>
    </source>
</reference>
<dbReference type="InterPro" id="IPR011109">
    <property type="entry name" value="DNA_bind_recombinase_dom"/>
</dbReference>
<keyword evidence="2" id="KW-0238">DNA-binding</keyword>
<dbReference type="InterPro" id="IPR025827">
    <property type="entry name" value="Zn_ribbon_recom_dom"/>
</dbReference>
<keyword evidence="1" id="KW-0229">DNA integration</keyword>
<evidence type="ECO:0000313" key="8">
    <source>
        <dbReference type="Proteomes" id="UP000237749"/>
    </source>
</evidence>
<evidence type="ECO:0000259" key="6">
    <source>
        <dbReference type="SMART" id="SM00857"/>
    </source>
</evidence>
<feature type="domain" description="Resolvase/invertase-type recombinase catalytic" evidence="6">
    <location>
        <begin position="10"/>
        <end position="162"/>
    </location>
</feature>
<organism evidence="7 8">
    <name type="scientific">Lacrimispora xylanisolvens</name>
    <dbReference type="NCBI Taxonomy" id="384636"/>
    <lineage>
        <taxon>Bacteria</taxon>
        <taxon>Bacillati</taxon>
        <taxon>Bacillota</taxon>
        <taxon>Clostridia</taxon>
        <taxon>Lachnospirales</taxon>
        <taxon>Lachnospiraceae</taxon>
        <taxon>Lacrimispora</taxon>
    </lineage>
</organism>
<dbReference type="SUPFAM" id="SSF53041">
    <property type="entry name" value="Resolvase-like"/>
    <property type="match status" value="1"/>
</dbReference>
<dbReference type="PROSITE" id="PS00397">
    <property type="entry name" value="RECOMBINASES_1"/>
    <property type="match status" value="1"/>
</dbReference>
<dbReference type="InterPro" id="IPR006119">
    <property type="entry name" value="Resolv_N"/>
</dbReference>
<dbReference type="Proteomes" id="UP000237749">
    <property type="component" value="Unassembled WGS sequence"/>
</dbReference>
<accession>A0A2S6HTV3</accession>
<keyword evidence="5" id="KW-0175">Coiled coil</keyword>
<name>A0A2S6HTV3_9FIRM</name>
<evidence type="ECO:0000313" key="7">
    <source>
        <dbReference type="EMBL" id="PPK81261.1"/>
    </source>
</evidence>
<sequence>MIKNETKPIGAAYVRVSTNDQTELSPAAQLREIKNSANADGVLIPDEYIFIEEKGVSGRRADNRKEFQRMISIAKSHPSPFQYLYLWKFSRFARNQEESMFYKSVLRKKCGVSIKSVSEPIMEGMFGRLIESIIEWFDEYYSINLSGEVTRGMTEKALRNGYQAAPCLGYHAVGEGKPFVIEEKEYEAVVLIHQSFFNGMDLTSIAREANNQGYCTKRGNPFDRRSVERILKNRFYEGTVTWNNISFQGSHETRKEVTSVFQANQQRMKQEYRPRNRREVSSCRHWASGLLVCGYCGASLGYNSGGKTDHQSGYFQCWRYTKGLHKESCCISDKKAESLIIKSLQQVTAIAEKQNDYIKQPDSGRSLERQRLESALEKLRTKKTKIKSAYENGIDTLEEYRAGKERLMNAESELESRLKSIEAWERQEHTQSKDTCNNKIKGVCDILTNPSVSSEGKGKALRSVVKKIVYDKKSGEMKFIYYMHLQ</sequence>
<dbReference type="Pfam" id="PF13408">
    <property type="entry name" value="Zn_ribbon_recom"/>
    <property type="match status" value="1"/>
</dbReference>
<evidence type="ECO:0000256" key="4">
    <source>
        <dbReference type="PROSITE-ProRule" id="PRU10137"/>
    </source>
</evidence>
<dbReference type="InterPro" id="IPR036162">
    <property type="entry name" value="Resolvase-like_N_sf"/>
</dbReference>
<dbReference type="InterPro" id="IPR050639">
    <property type="entry name" value="SSR_resolvase"/>
</dbReference>
<dbReference type="InterPro" id="IPR006118">
    <property type="entry name" value="Recombinase_CS"/>
</dbReference>
<dbReference type="SMART" id="SM00857">
    <property type="entry name" value="Resolvase"/>
    <property type="match status" value="1"/>
</dbReference>
<dbReference type="PANTHER" id="PTHR30461:SF23">
    <property type="entry name" value="DNA RECOMBINASE-RELATED"/>
    <property type="match status" value="1"/>
</dbReference>
<evidence type="ECO:0000256" key="5">
    <source>
        <dbReference type="SAM" id="Coils"/>
    </source>
</evidence>
<comment type="caution">
    <text evidence="7">The sequence shown here is derived from an EMBL/GenBank/DDBJ whole genome shotgun (WGS) entry which is preliminary data.</text>
</comment>
<feature type="active site" description="O-(5'-phospho-DNA)-serine intermediate" evidence="4">
    <location>
        <position position="17"/>
    </location>
</feature>
<dbReference type="RefSeq" id="WP_104436363.1">
    <property type="nucleotide sequence ID" value="NZ_PTJA01000004.1"/>
</dbReference>
<dbReference type="GO" id="GO:0015074">
    <property type="term" value="P:DNA integration"/>
    <property type="evidence" value="ECO:0007669"/>
    <property type="project" value="UniProtKB-KW"/>
</dbReference>
<dbReference type="CDD" id="cd00338">
    <property type="entry name" value="Ser_Recombinase"/>
    <property type="match status" value="1"/>
</dbReference>
<evidence type="ECO:0000256" key="1">
    <source>
        <dbReference type="ARBA" id="ARBA00022908"/>
    </source>
</evidence>
<dbReference type="AlphaFoldDB" id="A0A2S6HTV3"/>
<dbReference type="Gene3D" id="3.90.1750.20">
    <property type="entry name" value="Putative Large Serine Recombinase, Chain B, Domain 2"/>
    <property type="match status" value="1"/>
</dbReference>
<dbReference type="Pfam" id="PF07508">
    <property type="entry name" value="Recombinase"/>
    <property type="match status" value="1"/>
</dbReference>